<dbReference type="Pfam" id="PF07563">
    <property type="entry name" value="DUF1541"/>
    <property type="match status" value="2"/>
</dbReference>
<dbReference type="Gene3D" id="2.30.30.1210">
    <property type="entry name" value="Domain of unknown function DUF1541"/>
    <property type="match status" value="1"/>
</dbReference>
<evidence type="ECO:0000313" key="3">
    <source>
        <dbReference type="EMBL" id="AYC30854.1"/>
    </source>
</evidence>
<dbReference type="PROSITE" id="PS51257">
    <property type="entry name" value="PROKAR_LIPOPROTEIN"/>
    <property type="match status" value="1"/>
</dbReference>
<feature type="signal peptide" evidence="1">
    <location>
        <begin position="1"/>
        <end position="17"/>
    </location>
</feature>
<reference evidence="4" key="1">
    <citation type="submission" date="2018-09" db="EMBL/GenBank/DDBJ databases">
        <authorList>
            <person name="Zhu H."/>
        </authorList>
    </citation>
    <scope>NUCLEOTIDE SEQUENCE [LARGE SCALE GENOMIC DNA]</scope>
    <source>
        <strain evidence="4">K2R23-3</strain>
    </source>
</reference>
<dbReference type="EMBL" id="CP032418">
    <property type="protein sequence ID" value="AYC30854.1"/>
    <property type="molecule type" value="Genomic_DNA"/>
</dbReference>
<dbReference type="AlphaFoldDB" id="A0A385YWD7"/>
<dbReference type="KEGG" id="paek:D3873_12225"/>
<accession>A0A385YWD7</accession>
<sequence length="189" mass="20730">MKMFISALTMTAITGLAACGASDDMDSHENMGEMKKMDNEMDHSEMEMSGSGEVPTGLEASENPTFEVGDTAIITADHMEGMKDAKATIVGAFETVAYSISYDPTNGGQRVENHKWIIHEEIQDATDEPYKTGDEVKVKADHMKGMDGAIATIDSAEETTVYMVDFEMTTTGDKVKNHKWVTEDELTKQ</sequence>
<feature type="domain" description="DUF1541" evidence="2">
    <location>
        <begin position="68"/>
        <end position="119"/>
    </location>
</feature>
<proteinExistence type="predicted"/>
<protein>
    <submittedName>
        <fullName evidence="3">DUF1541 domain-containing protein</fullName>
    </submittedName>
</protein>
<dbReference type="RefSeq" id="WP_119884559.1">
    <property type="nucleotide sequence ID" value="NZ_CP032418.1"/>
</dbReference>
<gene>
    <name evidence="3" type="ORF">D3873_12225</name>
</gene>
<feature type="domain" description="DUF1541" evidence="2">
    <location>
        <begin position="133"/>
        <end position="183"/>
    </location>
</feature>
<evidence type="ECO:0000256" key="1">
    <source>
        <dbReference type="SAM" id="SignalP"/>
    </source>
</evidence>
<name>A0A385YWD7_9BACL</name>
<evidence type="ECO:0000259" key="2">
    <source>
        <dbReference type="Pfam" id="PF07563"/>
    </source>
</evidence>
<keyword evidence="1" id="KW-0732">Signal</keyword>
<dbReference type="InterPro" id="IPR011438">
    <property type="entry name" value="DUF1541"/>
</dbReference>
<keyword evidence="4" id="KW-1185">Reference proteome</keyword>
<organism evidence="3 4">
    <name type="scientific">Paenisporosarcina cavernae</name>
    <dbReference type="NCBI Taxonomy" id="2320858"/>
    <lineage>
        <taxon>Bacteria</taxon>
        <taxon>Bacillati</taxon>
        <taxon>Bacillota</taxon>
        <taxon>Bacilli</taxon>
        <taxon>Bacillales</taxon>
        <taxon>Caryophanaceae</taxon>
        <taxon>Paenisporosarcina</taxon>
    </lineage>
</organism>
<dbReference type="Proteomes" id="UP000265725">
    <property type="component" value="Chromosome"/>
</dbReference>
<feature type="chain" id="PRO_5017341932" evidence="1">
    <location>
        <begin position="18"/>
        <end position="189"/>
    </location>
</feature>
<dbReference type="OrthoDB" id="1701949at2"/>
<evidence type="ECO:0000313" key="4">
    <source>
        <dbReference type="Proteomes" id="UP000265725"/>
    </source>
</evidence>